<evidence type="ECO:0000256" key="1">
    <source>
        <dbReference type="SAM" id="Phobius"/>
    </source>
</evidence>
<evidence type="ECO:0000313" key="3">
    <source>
        <dbReference type="Proteomes" id="UP000754750"/>
    </source>
</evidence>
<protein>
    <submittedName>
        <fullName evidence="2">Uncharacterized protein</fullName>
    </submittedName>
</protein>
<accession>A0A928Q2E6</accession>
<proteinExistence type="predicted"/>
<name>A0A928Q2E6_9FIRM</name>
<dbReference type="Proteomes" id="UP000754750">
    <property type="component" value="Unassembled WGS sequence"/>
</dbReference>
<feature type="transmembrane region" description="Helical" evidence="1">
    <location>
        <begin position="91"/>
        <end position="124"/>
    </location>
</feature>
<reference evidence="2" key="1">
    <citation type="submission" date="2019-04" db="EMBL/GenBank/DDBJ databases">
        <title>Evolution of Biomass-Degrading Anaerobic Consortia Revealed by Metagenomics.</title>
        <authorList>
            <person name="Peng X."/>
        </authorList>
    </citation>
    <scope>NUCLEOTIDE SEQUENCE</scope>
    <source>
        <strain evidence="2">SIG551</strain>
    </source>
</reference>
<dbReference type="AlphaFoldDB" id="A0A928Q2E6"/>
<keyword evidence="1" id="KW-0812">Transmembrane</keyword>
<keyword evidence="1" id="KW-1133">Transmembrane helix</keyword>
<dbReference type="RefSeq" id="WP_020074344.1">
    <property type="nucleotide sequence ID" value="NZ_SVNY01000003.1"/>
</dbReference>
<keyword evidence="1" id="KW-0472">Membrane</keyword>
<feature type="transmembrane region" description="Helical" evidence="1">
    <location>
        <begin position="136"/>
        <end position="156"/>
    </location>
</feature>
<sequence>MDGFRNWTVTVDGQPHEVGIKFGLLRATVHVDGEKRVAKSKNQFVRVIDEDLSVDGKEIRITALGNSVDVAVDGVYLSSGRPYVPMSLIPVWATVMVPVLMATGLLLFGVLGFALGLLAGVLALRWSLPAAGKSRLPLCGAIYAVTLVIQLVGGIYGNGWL</sequence>
<organism evidence="2 3">
    <name type="scientific">Faecalispora sporosphaeroides</name>
    <dbReference type="NCBI Taxonomy" id="1549"/>
    <lineage>
        <taxon>Bacteria</taxon>
        <taxon>Bacillati</taxon>
        <taxon>Bacillota</taxon>
        <taxon>Clostridia</taxon>
        <taxon>Eubacteriales</taxon>
        <taxon>Oscillospiraceae</taxon>
        <taxon>Faecalispora</taxon>
    </lineage>
</organism>
<gene>
    <name evidence="2" type="ORF">E7512_06575</name>
</gene>
<evidence type="ECO:0000313" key="2">
    <source>
        <dbReference type="EMBL" id="MBE6833234.1"/>
    </source>
</evidence>
<dbReference type="EMBL" id="SVNY01000003">
    <property type="protein sequence ID" value="MBE6833234.1"/>
    <property type="molecule type" value="Genomic_DNA"/>
</dbReference>
<comment type="caution">
    <text evidence="2">The sequence shown here is derived from an EMBL/GenBank/DDBJ whole genome shotgun (WGS) entry which is preliminary data.</text>
</comment>